<dbReference type="EMBL" id="PCXU01000044">
    <property type="protein sequence ID" value="PIR42995.1"/>
    <property type="molecule type" value="Genomic_DNA"/>
</dbReference>
<comment type="function">
    <text evidence="7">Involved in peptide bond synthesis. Stimulates efficient translation and peptide-bond synthesis on native or reconstituted 70S ribosomes in vitro. Probably functions indirectly by altering the affinity of the ribosome for aminoacyl-tRNA, thus increasing their reactivity as acceptors for peptidyl transferase.</text>
</comment>
<evidence type="ECO:0000259" key="11">
    <source>
        <dbReference type="SMART" id="SM01185"/>
    </source>
</evidence>
<dbReference type="Gene3D" id="2.40.50.140">
    <property type="entry name" value="Nucleic acid-binding proteins"/>
    <property type="match status" value="2"/>
</dbReference>
<dbReference type="UniPathway" id="UPA00345"/>
<name>A0A2H0RAZ8_UNCKA</name>
<dbReference type="NCBIfam" id="NF001810">
    <property type="entry name" value="PRK00529.1"/>
    <property type="match status" value="1"/>
</dbReference>
<evidence type="ECO:0000259" key="10">
    <source>
        <dbReference type="SMART" id="SM00841"/>
    </source>
</evidence>
<feature type="domain" description="Translation elongation factor P/YeiP central" evidence="11">
    <location>
        <begin position="67"/>
        <end position="122"/>
    </location>
</feature>
<dbReference type="SMART" id="SM00841">
    <property type="entry name" value="Elong-fact-P_C"/>
    <property type="match status" value="1"/>
</dbReference>
<comment type="caution">
    <text evidence="12">The sequence shown here is derived from an EMBL/GenBank/DDBJ whole genome shotgun (WGS) entry which is preliminary data.</text>
</comment>
<dbReference type="InterPro" id="IPR012340">
    <property type="entry name" value="NA-bd_OB-fold"/>
</dbReference>
<evidence type="ECO:0000256" key="9">
    <source>
        <dbReference type="RuleBase" id="RU004389"/>
    </source>
</evidence>
<evidence type="ECO:0000313" key="12">
    <source>
        <dbReference type="EMBL" id="PIR42995.1"/>
    </source>
</evidence>
<evidence type="ECO:0000313" key="13">
    <source>
        <dbReference type="Proteomes" id="UP000230214"/>
    </source>
</evidence>
<comment type="pathway">
    <text evidence="2 7">Protein biosynthesis; polypeptide chain elongation.</text>
</comment>
<dbReference type="InterPro" id="IPR014722">
    <property type="entry name" value="Rib_uL2_dom2"/>
</dbReference>
<dbReference type="InterPro" id="IPR020599">
    <property type="entry name" value="Transl_elong_fac_P/YeiP"/>
</dbReference>
<dbReference type="GO" id="GO:0043043">
    <property type="term" value="P:peptide biosynthetic process"/>
    <property type="evidence" value="ECO:0007669"/>
    <property type="project" value="InterPro"/>
</dbReference>
<dbReference type="HAMAP" id="MF_00141">
    <property type="entry name" value="EF_P"/>
    <property type="match status" value="1"/>
</dbReference>
<proteinExistence type="inferred from homology"/>
<keyword evidence="4 7" id="KW-0963">Cytoplasm</keyword>
<dbReference type="SMART" id="SM01185">
    <property type="entry name" value="EFP"/>
    <property type="match status" value="1"/>
</dbReference>
<dbReference type="InterPro" id="IPR008991">
    <property type="entry name" value="Translation_prot_SH3-like_sf"/>
</dbReference>
<dbReference type="InterPro" id="IPR001059">
    <property type="entry name" value="Transl_elong_P/YeiP_cen"/>
</dbReference>
<evidence type="ECO:0000256" key="7">
    <source>
        <dbReference type="HAMAP-Rule" id="MF_00141"/>
    </source>
</evidence>
<dbReference type="PIRSF" id="PIRSF005901">
    <property type="entry name" value="EF-P"/>
    <property type="match status" value="1"/>
</dbReference>
<dbReference type="SUPFAM" id="SSF50249">
    <property type="entry name" value="Nucleic acid-binding proteins"/>
    <property type="match status" value="2"/>
</dbReference>
<dbReference type="Gene3D" id="2.30.30.30">
    <property type="match status" value="1"/>
</dbReference>
<dbReference type="GO" id="GO:0003746">
    <property type="term" value="F:translation elongation factor activity"/>
    <property type="evidence" value="ECO:0007669"/>
    <property type="project" value="UniProtKB-UniRule"/>
</dbReference>
<feature type="domain" description="Elongation factor P C-terminal" evidence="10">
    <location>
        <begin position="130"/>
        <end position="185"/>
    </location>
</feature>
<dbReference type="Pfam" id="PF09285">
    <property type="entry name" value="Elong-fact-P_C"/>
    <property type="match status" value="1"/>
</dbReference>
<organism evidence="12 13">
    <name type="scientific">candidate division WWE3 bacterium CG10_big_fil_rev_8_21_14_0_10_32_10</name>
    <dbReference type="NCBI Taxonomy" id="1975090"/>
    <lineage>
        <taxon>Bacteria</taxon>
        <taxon>Katanobacteria</taxon>
    </lineage>
</organism>
<dbReference type="NCBIfam" id="TIGR00038">
    <property type="entry name" value="efp"/>
    <property type="match status" value="1"/>
</dbReference>
<protein>
    <recommendedName>
        <fullName evidence="7 8">Elongation factor P</fullName>
        <shortName evidence="7">EF-P</shortName>
    </recommendedName>
</protein>
<comment type="subcellular location">
    <subcellularLocation>
        <location evidence="1 7">Cytoplasm</location>
    </subcellularLocation>
</comment>
<dbReference type="Pfam" id="PF01132">
    <property type="entry name" value="EFP"/>
    <property type="match status" value="1"/>
</dbReference>
<evidence type="ECO:0000256" key="2">
    <source>
        <dbReference type="ARBA" id="ARBA00004815"/>
    </source>
</evidence>
<evidence type="ECO:0000256" key="8">
    <source>
        <dbReference type="NCBIfam" id="TIGR00038"/>
    </source>
</evidence>
<evidence type="ECO:0000256" key="1">
    <source>
        <dbReference type="ARBA" id="ARBA00004496"/>
    </source>
</evidence>
<evidence type="ECO:0000256" key="6">
    <source>
        <dbReference type="ARBA" id="ARBA00022917"/>
    </source>
</evidence>
<dbReference type="Pfam" id="PF08207">
    <property type="entry name" value="EFP_N"/>
    <property type="match status" value="1"/>
</dbReference>
<gene>
    <name evidence="7 12" type="primary">efp</name>
    <name evidence="12" type="ORF">COV24_05060</name>
</gene>
<evidence type="ECO:0000256" key="4">
    <source>
        <dbReference type="ARBA" id="ARBA00022490"/>
    </source>
</evidence>
<keyword evidence="5 7" id="KW-0251">Elongation factor</keyword>
<dbReference type="FunFam" id="2.40.50.140:FF:000004">
    <property type="entry name" value="Elongation factor P"/>
    <property type="match status" value="1"/>
</dbReference>
<dbReference type="InterPro" id="IPR011768">
    <property type="entry name" value="Transl_elongation_fac_P"/>
</dbReference>
<keyword evidence="6 7" id="KW-0648">Protein biosynthesis</keyword>
<accession>A0A2H0RAZ8</accession>
<dbReference type="AlphaFoldDB" id="A0A2H0RAZ8"/>
<comment type="similarity">
    <text evidence="3 7 9">Belongs to the elongation factor P family.</text>
</comment>
<dbReference type="PANTHER" id="PTHR30053">
    <property type="entry name" value="ELONGATION FACTOR P"/>
    <property type="match status" value="1"/>
</dbReference>
<reference evidence="12 13" key="1">
    <citation type="submission" date="2017-09" db="EMBL/GenBank/DDBJ databases">
        <title>Depth-based differentiation of microbial function through sediment-hosted aquifers and enrichment of novel symbionts in the deep terrestrial subsurface.</title>
        <authorList>
            <person name="Probst A.J."/>
            <person name="Ladd B."/>
            <person name="Jarett J.K."/>
            <person name="Geller-Mcgrath D.E."/>
            <person name="Sieber C.M."/>
            <person name="Emerson J.B."/>
            <person name="Anantharaman K."/>
            <person name="Thomas B.C."/>
            <person name="Malmstrom R."/>
            <person name="Stieglmeier M."/>
            <person name="Klingl A."/>
            <person name="Woyke T."/>
            <person name="Ryan C.M."/>
            <person name="Banfield J.F."/>
        </authorList>
    </citation>
    <scope>NUCLEOTIDE SEQUENCE [LARGE SCALE GENOMIC DNA]</scope>
    <source>
        <strain evidence="12">CG10_big_fil_rev_8_21_14_0_10_32_10</strain>
    </source>
</reference>
<dbReference type="Proteomes" id="UP000230214">
    <property type="component" value="Unassembled WGS sequence"/>
</dbReference>
<dbReference type="SUPFAM" id="SSF50104">
    <property type="entry name" value="Translation proteins SH3-like domain"/>
    <property type="match status" value="1"/>
</dbReference>
<dbReference type="GO" id="GO:0005829">
    <property type="term" value="C:cytosol"/>
    <property type="evidence" value="ECO:0007669"/>
    <property type="project" value="UniProtKB-ARBA"/>
</dbReference>
<evidence type="ECO:0000256" key="5">
    <source>
        <dbReference type="ARBA" id="ARBA00022768"/>
    </source>
</evidence>
<sequence length="189" mass="21609">MILSQNLRNGTTFIYQNEPWVVLKYSHIKMARSDAIIKVKIKNIKTNVIKEASYNSSEKFDEVVLENVNMQYLYKDGDNLIFMNPDTFEQSAYNLEVIGDQRASLLKEGEIYQLKFIESTLVDVLIPKTMSFVIKYTEPGFKGDTSGTTQKSAILENDIEIQVPLFINIGDTVNINTDTIMYKDRVSKA</sequence>
<evidence type="ECO:0000256" key="3">
    <source>
        <dbReference type="ARBA" id="ARBA00009479"/>
    </source>
</evidence>
<dbReference type="InterPro" id="IPR015365">
    <property type="entry name" value="Elong-fact-P_C"/>
</dbReference>
<dbReference type="PANTHER" id="PTHR30053:SF12">
    <property type="entry name" value="ELONGATION FACTOR P (EF-P) FAMILY PROTEIN"/>
    <property type="match status" value="1"/>
</dbReference>
<dbReference type="InterPro" id="IPR013185">
    <property type="entry name" value="Transl_elong_KOW-like"/>
</dbReference>